<dbReference type="PANTHER" id="PTHR33303">
    <property type="entry name" value="CYTOPLASMIC PROTEIN-RELATED"/>
    <property type="match status" value="1"/>
</dbReference>
<dbReference type="AlphaFoldDB" id="A0A1H8WLM7"/>
<dbReference type="SUPFAM" id="SSF51735">
    <property type="entry name" value="NAD(P)-binding Rossmann-fold domains"/>
    <property type="match status" value="1"/>
</dbReference>
<protein>
    <recommendedName>
        <fullName evidence="1">CoA-binding domain-containing protein</fullName>
    </recommendedName>
</protein>
<dbReference type="EMBL" id="FODY01000016">
    <property type="protein sequence ID" value="SEP28532.1"/>
    <property type="molecule type" value="Genomic_DNA"/>
</dbReference>
<dbReference type="STRING" id="112903.SAMN04490178_11673"/>
<evidence type="ECO:0000313" key="2">
    <source>
        <dbReference type="EMBL" id="SEP28532.1"/>
    </source>
</evidence>
<accession>A0A1H8WLM7</accession>
<reference evidence="2 3" key="1">
    <citation type="submission" date="2016-10" db="EMBL/GenBank/DDBJ databases">
        <authorList>
            <person name="de Groot N.N."/>
        </authorList>
    </citation>
    <scope>NUCLEOTIDE SEQUENCE [LARGE SCALE GENOMIC DNA]</scope>
    <source>
        <strain evidence="2 3">DSM 13305</strain>
    </source>
</reference>
<dbReference type="Pfam" id="PF13380">
    <property type="entry name" value="CoA_binding_2"/>
    <property type="match status" value="1"/>
</dbReference>
<dbReference type="SMART" id="SM00881">
    <property type="entry name" value="CoA_binding"/>
    <property type="match status" value="1"/>
</dbReference>
<evidence type="ECO:0000259" key="1">
    <source>
        <dbReference type="SMART" id="SM00881"/>
    </source>
</evidence>
<name>A0A1H8WLM7_9FIRM</name>
<proteinExistence type="predicted"/>
<dbReference type="PANTHER" id="PTHR33303:SF2">
    <property type="entry name" value="COA-BINDING DOMAIN-CONTAINING PROTEIN"/>
    <property type="match status" value="1"/>
</dbReference>
<dbReference type="InterPro" id="IPR003781">
    <property type="entry name" value="CoA-bd"/>
</dbReference>
<evidence type="ECO:0000313" key="3">
    <source>
        <dbReference type="Proteomes" id="UP000198847"/>
    </source>
</evidence>
<keyword evidence="3" id="KW-1185">Reference proteome</keyword>
<gene>
    <name evidence="2" type="ORF">SAMN04490178_11673</name>
</gene>
<sequence>MGSGTGTGGSLTMNSALTGEEQALYQNPEVIQKILDHTRTIAIVGLSAERQKASHFVATYLRSAGYKIIPVNPRATEILGEKCYPDLASIGQPVDLVDIFRPAEACLPIVEEAIACKIPAVWLQLKIINLAAAEKARAAGLLTVMDLCVKMEHGRYSGGLHEAGMNTELISAQRRHRFI</sequence>
<dbReference type="InterPro" id="IPR036291">
    <property type="entry name" value="NAD(P)-bd_dom_sf"/>
</dbReference>
<dbReference type="RefSeq" id="WP_245732443.1">
    <property type="nucleotide sequence ID" value="NZ_FODY01000016.1"/>
</dbReference>
<feature type="domain" description="CoA-binding" evidence="1">
    <location>
        <begin position="34"/>
        <end position="127"/>
    </location>
</feature>
<dbReference type="Proteomes" id="UP000198847">
    <property type="component" value="Unassembled WGS sequence"/>
</dbReference>
<dbReference type="Gene3D" id="3.40.50.720">
    <property type="entry name" value="NAD(P)-binding Rossmann-like Domain"/>
    <property type="match status" value="1"/>
</dbReference>
<organism evidence="2 3">
    <name type="scientific">Propionispora vibrioides</name>
    <dbReference type="NCBI Taxonomy" id="112903"/>
    <lineage>
        <taxon>Bacteria</taxon>
        <taxon>Bacillati</taxon>
        <taxon>Bacillota</taxon>
        <taxon>Negativicutes</taxon>
        <taxon>Selenomonadales</taxon>
        <taxon>Sporomusaceae</taxon>
        <taxon>Propionispora</taxon>
    </lineage>
</organism>